<dbReference type="eggNOG" id="KOG0244">
    <property type="taxonomic scope" value="Eukaryota"/>
</dbReference>
<feature type="region of interest" description="Disordered" evidence="7">
    <location>
        <begin position="52"/>
        <end position="73"/>
    </location>
</feature>
<name>K3X0N1_GLOUD</name>
<dbReference type="GO" id="GO:0007018">
    <property type="term" value="P:microtubule-based movement"/>
    <property type="evidence" value="ECO:0007669"/>
    <property type="project" value="InterPro"/>
</dbReference>
<organism evidence="9 10">
    <name type="scientific">Globisporangium ultimum (strain ATCC 200006 / CBS 805.95 / DAOM BR144)</name>
    <name type="common">Pythium ultimum</name>
    <dbReference type="NCBI Taxonomy" id="431595"/>
    <lineage>
        <taxon>Eukaryota</taxon>
        <taxon>Sar</taxon>
        <taxon>Stramenopiles</taxon>
        <taxon>Oomycota</taxon>
        <taxon>Peronosporomycetes</taxon>
        <taxon>Pythiales</taxon>
        <taxon>Pythiaceae</taxon>
        <taxon>Globisporangium</taxon>
    </lineage>
</organism>
<dbReference type="VEuPathDB" id="FungiDB:PYU1_G010757"/>
<dbReference type="SMART" id="SM00129">
    <property type="entry name" value="KISc"/>
    <property type="match status" value="1"/>
</dbReference>
<dbReference type="GO" id="GO:0005737">
    <property type="term" value="C:cytoplasm"/>
    <property type="evidence" value="ECO:0007669"/>
    <property type="project" value="UniProtKB-SubCell"/>
</dbReference>
<dbReference type="InterPro" id="IPR027417">
    <property type="entry name" value="P-loop_NTPase"/>
</dbReference>
<dbReference type="InParanoid" id="K3X0N1"/>
<dbReference type="GO" id="GO:0005875">
    <property type="term" value="C:microtubule associated complex"/>
    <property type="evidence" value="ECO:0007669"/>
    <property type="project" value="TreeGrafter"/>
</dbReference>
<evidence type="ECO:0000256" key="1">
    <source>
        <dbReference type="ARBA" id="ARBA00004496"/>
    </source>
</evidence>
<dbReference type="OMA" id="HYCESAL"/>
<dbReference type="EnsemblProtists" id="PYU1_T010780">
    <property type="protein sequence ID" value="PYU1_T010780"/>
    <property type="gene ID" value="PYU1_G010757"/>
</dbReference>
<dbReference type="PANTHER" id="PTHR47969:SF15">
    <property type="entry name" value="CHROMOSOME-ASSOCIATED KINESIN KIF4A-RELATED"/>
    <property type="match status" value="1"/>
</dbReference>
<feature type="binding site" evidence="6">
    <location>
        <begin position="36"/>
        <end position="43"/>
    </location>
    <ligand>
        <name>ATP</name>
        <dbReference type="ChEBI" id="CHEBI:30616"/>
    </ligand>
</feature>
<evidence type="ECO:0000256" key="3">
    <source>
        <dbReference type="ARBA" id="ARBA00022741"/>
    </source>
</evidence>
<dbReference type="GO" id="GO:0007052">
    <property type="term" value="P:mitotic spindle organization"/>
    <property type="evidence" value="ECO:0007669"/>
    <property type="project" value="TreeGrafter"/>
</dbReference>
<keyword evidence="10" id="KW-1185">Reference proteome</keyword>
<evidence type="ECO:0000313" key="10">
    <source>
        <dbReference type="Proteomes" id="UP000019132"/>
    </source>
</evidence>
<dbReference type="InterPro" id="IPR001752">
    <property type="entry name" value="Kinesin_motor_dom"/>
</dbReference>
<keyword evidence="5" id="KW-0175">Coiled coil</keyword>
<dbReference type="PANTHER" id="PTHR47969">
    <property type="entry name" value="CHROMOSOME-ASSOCIATED KINESIN KIF4A-RELATED"/>
    <property type="match status" value="1"/>
</dbReference>
<dbReference type="GO" id="GO:0008017">
    <property type="term" value="F:microtubule binding"/>
    <property type="evidence" value="ECO:0007669"/>
    <property type="project" value="InterPro"/>
</dbReference>
<dbReference type="AlphaFoldDB" id="K3X0N1"/>
<dbReference type="HOGENOM" id="CLU_001485_2_9_1"/>
<feature type="domain" description="Kinesin motor" evidence="8">
    <location>
        <begin position="1"/>
        <end position="234"/>
    </location>
</feature>
<evidence type="ECO:0000256" key="5">
    <source>
        <dbReference type="ARBA" id="ARBA00023054"/>
    </source>
</evidence>
<reference evidence="10" key="2">
    <citation type="submission" date="2010-04" db="EMBL/GenBank/DDBJ databases">
        <authorList>
            <person name="Buell R."/>
            <person name="Hamilton J."/>
            <person name="Hostetler J."/>
        </authorList>
    </citation>
    <scope>NUCLEOTIDE SEQUENCE [LARGE SCALE GENOMIC DNA]</scope>
    <source>
        <strain evidence="10">DAOM:BR144</strain>
    </source>
</reference>
<dbReference type="InterPro" id="IPR036961">
    <property type="entry name" value="Kinesin_motor_dom_sf"/>
</dbReference>
<dbReference type="Proteomes" id="UP000019132">
    <property type="component" value="Unassembled WGS sequence"/>
</dbReference>
<reference evidence="10" key="1">
    <citation type="journal article" date="2010" name="Genome Biol.">
        <title>Genome sequence of the necrotrophic plant pathogen Pythium ultimum reveals original pathogenicity mechanisms and effector repertoire.</title>
        <authorList>
            <person name="Levesque C.A."/>
            <person name="Brouwer H."/>
            <person name="Cano L."/>
            <person name="Hamilton J.P."/>
            <person name="Holt C."/>
            <person name="Huitema E."/>
            <person name="Raffaele S."/>
            <person name="Robideau G.P."/>
            <person name="Thines M."/>
            <person name="Win J."/>
            <person name="Zerillo M.M."/>
            <person name="Beakes G.W."/>
            <person name="Boore J.L."/>
            <person name="Busam D."/>
            <person name="Dumas B."/>
            <person name="Ferriera S."/>
            <person name="Fuerstenberg S.I."/>
            <person name="Gachon C.M."/>
            <person name="Gaulin E."/>
            <person name="Govers F."/>
            <person name="Grenville-Briggs L."/>
            <person name="Horner N."/>
            <person name="Hostetler J."/>
            <person name="Jiang R.H."/>
            <person name="Johnson J."/>
            <person name="Krajaejun T."/>
            <person name="Lin H."/>
            <person name="Meijer H.J."/>
            <person name="Moore B."/>
            <person name="Morris P."/>
            <person name="Phuntmart V."/>
            <person name="Puiu D."/>
            <person name="Shetty J."/>
            <person name="Stajich J.E."/>
            <person name="Tripathy S."/>
            <person name="Wawra S."/>
            <person name="van West P."/>
            <person name="Whitty B.R."/>
            <person name="Coutinho P.M."/>
            <person name="Henrissat B."/>
            <person name="Martin F."/>
            <person name="Thomas P.D."/>
            <person name="Tyler B.M."/>
            <person name="De Vries R.P."/>
            <person name="Kamoun S."/>
            <person name="Yandell M."/>
            <person name="Tisserat N."/>
            <person name="Buell C.R."/>
        </authorList>
    </citation>
    <scope>NUCLEOTIDE SEQUENCE</scope>
    <source>
        <strain evidence="10">DAOM:BR144</strain>
    </source>
</reference>
<dbReference type="Gene3D" id="3.40.850.10">
    <property type="entry name" value="Kinesin motor domain"/>
    <property type="match status" value="1"/>
</dbReference>
<proteinExistence type="inferred from homology"/>
<dbReference type="EMBL" id="GL376592">
    <property type="status" value="NOT_ANNOTATED_CDS"/>
    <property type="molecule type" value="Genomic_DNA"/>
</dbReference>
<keyword evidence="4 6" id="KW-0067">ATP-binding</keyword>
<dbReference type="Pfam" id="PF00225">
    <property type="entry name" value="Kinesin"/>
    <property type="match status" value="1"/>
</dbReference>
<evidence type="ECO:0000256" key="2">
    <source>
        <dbReference type="ARBA" id="ARBA00022490"/>
    </source>
</evidence>
<dbReference type="InterPro" id="IPR027640">
    <property type="entry name" value="Kinesin-like_fam"/>
</dbReference>
<evidence type="ECO:0000313" key="9">
    <source>
        <dbReference type="EnsemblProtists" id="PYU1_T010780"/>
    </source>
</evidence>
<dbReference type="PRINTS" id="PR00380">
    <property type="entry name" value="KINESINHEAVY"/>
</dbReference>
<dbReference type="STRING" id="431595.K3X0N1"/>
<evidence type="ECO:0000256" key="6">
    <source>
        <dbReference type="PROSITE-ProRule" id="PRU00283"/>
    </source>
</evidence>
<keyword evidence="3 6" id="KW-0547">Nucleotide-binding</keyword>
<evidence type="ECO:0000256" key="4">
    <source>
        <dbReference type="ARBA" id="ARBA00022840"/>
    </source>
</evidence>
<dbReference type="GO" id="GO:0003777">
    <property type="term" value="F:microtubule motor activity"/>
    <property type="evidence" value="ECO:0007669"/>
    <property type="project" value="InterPro"/>
</dbReference>
<evidence type="ECO:0000259" key="8">
    <source>
        <dbReference type="PROSITE" id="PS50067"/>
    </source>
</evidence>
<dbReference type="GO" id="GO:0051231">
    <property type="term" value="P:spindle elongation"/>
    <property type="evidence" value="ECO:0007669"/>
    <property type="project" value="TreeGrafter"/>
</dbReference>
<evidence type="ECO:0000256" key="7">
    <source>
        <dbReference type="SAM" id="MobiDB-lite"/>
    </source>
</evidence>
<keyword evidence="6" id="KW-0505">Motor protein</keyword>
<protein>
    <recommendedName>
        <fullName evidence="8">Kinesin motor domain-containing protein</fullName>
    </recommendedName>
</protein>
<comment type="subcellular location">
    <subcellularLocation>
        <location evidence="1">Cytoplasm</location>
    </subcellularLocation>
</comment>
<dbReference type="PROSITE" id="PS50067">
    <property type="entry name" value="KINESIN_MOTOR_2"/>
    <property type="match status" value="1"/>
</dbReference>
<keyword evidence="2" id="KW-0963">Cytoplasm</keyword>
<sequence length="234" mass="26280">MTIETMSEIADVYTEALQPLLTPFLNGFNVTVLAYGQTGSGKTYTVGNKTNVTPATSPARPVNPNAESTSHKIGENDGLLPRFLCDLFASLRKEPSVKTIYVSFLEIYCDEVRDLLQQNRAGNAKDSQLVIREDEHKVWVENLRQLQIENVEKALELMNLGRTKQIVSSNALNDTSSRSHAIYTMEVSRKFVNEIKKTKLTFVDLAGSERLKKTQVEGVRMKESIQINEPVCRL</sequence>
<dbReference type="SUPFAM" id="SSF52540">
    <property type="entry name" value="P-loop containing nucleoside triphosphate hydrolases"/>
    <property type="match status" value="1"/>
</dbReference>
<dbReference type="GO" id="GO:0005524">
    <property type="term" value="F:ATP binding"/>
    <property type="evidence" value="ECO:0007669"/>
    <property type="project" value="UniProtKB-UniRule"/>
</dbReference>
<reference evidence="9" key="3">
    <citation type="submission" date="2015-02" db="UniProtKB">
        <authorList>
            <consortium name="EnsemblProtists"/>
        </authorList>
    </citation>
    <scope>IDENTIFICATION</scope>
    <source>
        <strain evidence="9">DAOM BR144</strain>
    </source>
</reference>
<accession>K3X0N1</accession>
<comment type="similarity">
    <text evidence="6">Belongs to the TRAFAC class myosin-kinesin ATPase superfamily. Kinesin family.</text>
</comment>